<gene>
    <name evidence="2" type="ORF">ACAT0790_LOCUS42014</name>
</gene>
<accession>A0A7S1WFF5</accession>
<feature type="compositionally biased region" description="Acidic residues" evidence="1">
    <location>
        <begin position="38"/>
        <end position="61"/>
    </location>
</feature>
<evidence type="ECO:0000313" key="2">
    <source>
        <dbReference type="EMBL" id="CAD9165246.1"/>
    </source>
</evidence>
<protein>
    <submittedName>
        <fullName evidence="2">Uncharacterized protein</fullName>
    </submittedName>
</protein>
<dbReference type="EMBL" id="HBGE01070107">
    <property type="protein sequence ID" value="CAD9165246.1"/>
    <property type="molecule type" value="Transcribed_RNA"/>
</dbReference>
<evidence type="ECO:0000256" key="1">
    <source>
        <dbReference type="SAM" id="MobiDB-lite"/>
    </source>
</evidence>
<proteinExistence type="predicted"/>
<sequence length="108" mass="11495">MGVTMVELRDSAWSSKNGGEEGSSAKGDDWQAWLEESNSGDEDEPSKDFAEVDSDTTAVDDQDFAEVDSETAVPIALYERMLLLAQGASGQHKVTWDGAGAARLVLAA</sequence>
<organism evidence="2">
    <name type="scientific">Alexandrium catenella</name>
    <name type="common">Red tide dinoflagellate</name>
    <name type="synonym">Gonyaulax catenella</name>
    <dbReference type="NCBI Taxonomy" id="2925"/>
    <lineage>
        <taxon>Eukaryota</taxon>
        <taxon>Sar</taxon>
        <taxon>Alveolata</taxon>
        <taxon>Dinophyceae</taxon>
        <taxon>Gonyaulacales</taxon>
        <taxon>Pyrocystaceae</taxon>
        <taxon>Alexandrium</taxon>
    </lineage>
</organism>
<reference evidence="2" key="1">
    <citation type="submission" date="2021-01" db="EMBL/GenBank/DDBJ databases">
        <authorList>
            <person name="Corre E."/>
            <person name="Pelletier E."/>
            <person name="Niang G."/>
            <person name="Scheremetjew M."/>
            <person name="Finn R."/>
            <person name="Kale V."/>
            <person name="Holt S."/>
            <person name="Cochrane G."/>
            <person name="Meng A."/>
            <person name="Brown T."/>
            <person name="Cohen L."/>
        </authorList>
    </citation>
    <scope>NUCLEOTIDE SEQUENCE</scope>
    <source>
        <strain evidence="2">OF101</strain>
    </source>
</reference>
<feature type="region of interest" description="Disordered" evidence="1">
    <location>
        <begin position="1"/>
        <end position="61"/>
    </location>
</feature>
<dbReference type="AlphaFoldDB" id="A0A7S1WFF5"/>
<name>A0A7S1WFF5_ALECA</name>